<proteinExistence type="predicted"/>
<reference evidence="1 2" key="1">
    <citation type="submission" date="2023-10" db="EMBL/GenBank/DDBJ databases">
        <title>Complete genome sequence of Shewanella sp. DAU334.</title>
        <authorList>
            <person name="Lee Y.-S."/>
            <person name="Jeong H.-R."/>
            <person name="Hwang E.-J."/>
            <person name="Choi Y.-L."/>
            <person name="Kim G.-D."/>
        </authorList>
    </citation>
    <scope>NUCLEOTIDE SEQUENCE [LARGE SCALE GENOMIC DNA]</scope>
    <source>
        <strain evidence="1 2">DAU334</strain>
    </source>
</reference>
<dbReference type="EMBL" id="CP136522">
    <property type="protein sequence ID" value="WOT06583.1"/>
    <property type="molecule type" value="Genomic_DNA"/>
</dbReference>
<dbReference type="SUPFAM" id="SSF56276">
    <property type="entry name" value="S-adenosylmethionine decarboxylase"/>
    <property type="match status" value="1"/>
</dbReference>
<dbReference type="RefSeq" id="WP_310470855.1">
    <property type="nucleotide sequence ID" value="NZ_CP136522.1"/>
</dbReference>
<protein>
    <submittedName>
        <fullName evidence="1">Adenosylmethionine decarboxylase</fullName>
    </submittedName>
</protein>
<dbReference type="InterPro" id="IPR016067">
    <property type="entry name" value="S-AdoMet_deCO2ase_core"/>
</dbReference>
<keyword evidence="2" id="KW-1185">Reference proteome</keyword>
<dbReference type="InterPro" id="IPR018166">
    <property type="entry name" value="S-AdoMet_deCO2ase_CS"/>
</dbReference>
<evidence type="ECO:0000313" key="2">
    <source>
        <dbReference type="Proteomes" id="UP001529491"/>
    </source>
</evidence>
<dbReference type="PANTHER" id="PTHR11570">
    <property type="entry name" value="S-ADENOSYLMETHIONINE DECARBOXYLASE"/>
    <property type="match status" value="1"/>
</dbReference>
<dbReference type="Gene3D" id="3.60.90.10">
    <property type="entry name" value="S-adenosylmethionine decarboxylase"/>
    <property type="match status" value="1"/>
</dbReference>
<dbReference type="InterPro" id="IPR048283">
    <property type="entry name" value="AdoMetDC-like"/>
</dbReference>
<dbReference type="PROSITE" id="PS01336">
    <property type="entry name" value="ADOMETDC"/>
    <property type="match status" value="1"/>
</dbReference>
<gene>
    <name evidence="1" type="ORF">RGE70_07430</name>
</gene>
<dbReference type="Proteomes" id="UP001529491">
    <property type="component" value="Chromosome"/>
</dbReference>
<evidence type="ECO:0000313" key="1">
    <source>
        <dbReference type="EMBL" id="WOT06583.1"/>
    </source>
</evidence>
<name>A0ABZ0K2A4_9GAMM</name>
<dbReference type="Pfam" id="PF01536">
    <property type="entry name" value="SAM_decarbox"/>
    <property type="match status" value="1"/>
</dbReference>
<accession>A0ABZ0K2A4</accession>
<sequence>MFFEGSEKKIELSVKAGVGSLRALERKFWERTLALAGADIVSVMSNSYCDAYVLSESSLFVWERKILLITCGNTQLIKAAFFLIDELAVENIASFSYQRKSEFLSHLQLTRFEDDVQQLRTRLPGSAYRVGHLDGHHHYLFNSDSYDIQCPSSSLLMYHIKGNVADYLRQPTQCKSSILKQLNFAQWLPDFDFDDHLFDPCGYSINGLSGERFLTMHITPQAQSAYVSIETDINDDLKVIQLFSSMLAILQPDSWDVISVNQHLAASDYPAHVEVAHCDLALNASNDINFKHFTQRASDKLIAQVL</sequence>
<organism evidence="1 2">
    <name type="scientific">Shewanella youngdeokensis</name>
    <dbReference type="NCBI Taxonomy" id="2999068"/>
    <lineage>
        <taxon>Bacteria</taxon>
        <taxon>Pseudomonadati</taxon>
        <taxon>Pseudomonadota</taxon>
        <taxon>Gammaproteobacteria</taxon>
        <taxon>Alteromonadales</taxon>
        <taxon>Shewanellaceae</taxon>
        <taxon>Shewanella</taxon>
    </lineage>
</organism>
<dbReference type="PANTHER" id="PTHR11570:SF0">
    <property type="entry name" value="S-ADENOSYLMETHIONINE DECARBOXYLASE PROENZYME"/>
    <property type="match status" value="1"/>
</dbReference>